<dbReference type="RefSeq" id="WP_213172387.1">
    <property type="nucleotide sequence ID" value="NZ_CP070496.1"/>
</dbReference>
<dbReference type="InterPro" id="IPR001307">
    <property type="entry name" value="Thiosulphate_STrfase_CS"/>
</dbReference>
<keyword evidence="5" id="KW-1185">Reference proteome</keyword>
<dbReference type="InterPro" id="IPR045078">
    <property type="entry name" value="TST/MPST-like"/>
</dbReference>
<feature type="domain" description="Rhodanese" evidence="3">
    <location>
        <begin position="15"/>
        <end position="133"/>
    </location>
</feature>
<dbReference type="InterPro" id="IPR001763">
    <property type="entry name" value="Rhodanese-like_dom"/>
</dbReference>
<dbReference type="Proteomes" id="UP000662939">
    <property type="component" value="Chromosome"/>
</dbReference>
<evidence type="ECO:0000259" key="3">
    <source>
        <dbReference type="PROSITE" id="PS50206"/>
    </source>
</evidence>
<evidence type="ECO:0000313" key="5">
    <source>
        <dbReference type="Proteomes" id="UP000662939"/>
    </source>
</evidence>
<dbReference type="KEGG" id="nav:JQS30_05560"/>
<evidence type="ECO:0000256" key="1">
    <source>
        <dbReference type="ARBA" id="ARBA00022679"/>
    </source>
</evidence>
<dbReference type="CDD" id="cd01448">
    <property type="entry name" value="TST_Repeat_1"/>
    <property type="match status" value="1"/>
</dbReference>
<organism evidence="4 5">
    <name type="scientific">Natronoglycomyces albus</name>
    <dbReference type="NCBI Taxonomy" id="2811108"/>
    <lineage>
        <taxon>Bacteria</taxon>
        <taxon>Bacillati</taxon>
        <taxon>Actinomycetota</taxon>
        <taxon>Actinomycetes</taxon>
        <taxon>Glycomycetales</taxon>
        <taxon>Glycomycetaceae</taxon>
        <taxon>Natronoglycomyces</taxon>
    </lineage>
</organism>
<evidence type="ECO:0000313" key="4">
    <source>
        <dbReference type="EMBL" id="QSB06378.1"/>
    </source>
</evidence>
<proteinExistence type="predicted"/>
<reference evidence="4" key="1">
    <citation type="submission" date="2021-02" db="EMBL/GenBank/DDBJ databases">
        <title>Natronoglycomyces albus gen. nov., sp. nov, a haloalkaliphilic actinobacterium from a soda solonchak soil.</title>
        <authorList>
            <person name="Sorokin D.Y."/>
            <person name="Khijniak T.V."/>
            <person name="Zakharycheva A.P."/>
            <person name="Boueva O.V."/>
            <person name="Ariskina E.V."/>
            <person name="Hahnke R.L."/>
            <person name="Bunk B."/>
            <person name="Sproer C."/>
            <person name="Schumann P."/>
            <person name="Evtushenko L.I."/>
            <person name="Kublanov I.V."/>
        </authorList>
    </citation>
    <scope>NUCLEOTIDE SEQUENCE</scope>
    <source>
        <strain evidence="4">DSM 106290</strain>
    </source>
</reference>
<dbReference type="Gene3D" id="3.40.250.10">
    <property type="entry name" value="Rhodanese-like domain"/>
    <property type="match status" value="2"/>
</dbReference>
<protein>
    <submittedName>
        <fullName evidence="4">Sulfurtransferase</fullName>
    </submittedName>
</protein>
<evidence type="ECO:0000256" key="2">
    <source>
        <dbReference type="ARBA" id="ARBA00022737"/>
    </source>
</evidence>
<dbReference type="PANTHER" id="PTHR11364">
    <property type="entry name" value="THIOSULFATE SULFERTANSFERASE"/>
    <property type="match status" value="1"/>
</dbReference>
<feature type="domain" description="Rhodanese" evidence="3">
    <location>
        <begin position="163"/>
        <end position="268"/>
    </location>
</feature>
<accession>A0A895XXM3</accession>
<dbReference type="PROSITE" id="PS00380">
    <property type="entry name" value="RHODANESE_1"/>
    <property type="match status" value="1"/>
</dbReference>
<dbReference type="GO" id="GO:0004792">
    <property type="term" value="F:thiosulfate-cyanide sulfurtransferase activity"/>
    <property type="evidence" value="ECO:0007669"/>
    <property type="project" value="InterPro"/>
</dbReference>
<dbReference type="AlphaFoldDB" id="A0A895XXM3"/>
<keyword evidence="2" id="KW-0677">Repeat</keyword>
<keyword evidence="1" id="KW-0808">Transferase</keyword>
<dbReference type="InterPro" id="IPR036873">
    <property type="entry name" value="Rhodanese-like_dom_sf"/>
</dbReference>
<name>A0A895XXM3_9ACTN</name>
<dbReference type="EMBL" id="CP070496">
    <property type="protein sequence ID" value="QSB06378.1"/>
    <property type="molecule type" value="Genomic_DNA"/>
</dbReference>
<dbReference type="PROSITE" id="PS50206">
    <property type="entry name" value="RHODANESE_3"/>
    <property type="match status" value="2"/>
</dbReference>
<dbReference type="SMART" id="SM00450">
    <property type="entry name" value="RHOD"/>
    <property type="match status" value="2"/>
</dbReference>
<gene>
    <name evidence="4" type="ORF">JQS30_05560</name>
</gene>
<dbReference type="PANTHER" id="PTHR11364:SF27">
    <property type="entry name" value="SULFURTRANSFERASE"/>
    <property type="match status" value="1"/>
</dbReference>
<dbReference type="CDD" id="cd01449">
    <property type="entry name" value="TST_Repeat_2"/>
    <property type="match status" value="1"/>
</dbReference>
<sequence length="270" mass="29638">MPLITATELAELLESSPPPCVLDIRWQLQKPTEGREAYNAGHIPGAVFLDLDEDVCGPPGEAGRHPLPDPEKLQESLRSAGINNDSIIVCYDDGHFLSAARTWWTLRWAGLKHVYVLDGGYKSWVDERREVTTEAPEVEPGTVEIETGHETVLNAEAAAVWADQGKLVDVRDRGRYFGEKEFIDPVAGHIPGAGNLPSSDDIDDKGRFLTKGRLRDRYRDHVDTALYCGSGVTAARSALAMTVAGYKVPPLYIGSWSNWIAEDRPVSSGD</sequence>
<dbReference type="Pfam" id="PF00581">
    <property type="entry name" value="Rhodanese"/>
    <property type="match status" value="2"/>
</dbReference>
<dbReference type="SUPFAM" id="SSF52821">
    <property type="entry name" value="Rhodanese/Cell cycle control phosphatase"/>
    <property type="match status" value="2"/>
</dbReference>